<dbReference type="GeneID" id="78391551"/>
<dbReference type="GO" id="GO:0046872">
    <property type="term" value="F:metal ion binding"/>
    <property type="evidence" value="ECO:0007669"/>
    <property type="project" value="UniProtKB-UniRule"/>
</dbReference>
<dbReference type="InterPro" id="IPR013785">
    <property type="entry name" value="Aldolase_TIM"/>
</dbReference>
<dbReference type="EMBL" id="CP027228">
    <property type="protein sequence ID" value="AVM48172.1"/>
    <property type="molecule type" value="Genomic_DNA"/>
</dbReference>
<dbReference type="SFLD" id="SFLDG01065">
    <property type="entry name" value="anaerobic_coproporphyrinogen-I"/>
    <property type="match status" value="1"/>
</dbReference>
<comment type="function">
    <text evidence="9">Probably acts as a heme chaperone, transferring heme to an unknown acceptor. Binds one molecule of heme per monomer, possibly covalently. Binds 1 [4Fe-4S] cluster. The cluster is coordinated with 3 cysteines and an exchangeable S-adenosyl-L-methionine.</text>
</comment>
<dbReference type="CDD" id="cd01335">
    <property type="entry name" value="Radical_SAM"/>
    <property type="match status" value="1"/>
</dbReference>
<dbReference type="AlphaFoldDB" id="A0A2S0L4F0"/>
<dbReference type="Pfam" id="PF06969">
    <property type="entry name" value="HemN_C"/>
    <property type="match status" value="1"/>
</dbReference>
<dbReference type="InterPro" id="IPR058240">
    <property type="entry name" value="rSAM_sf"/>
</dbReference>
<keyword evidence="9" id="KW-0004">4Fe-4S</keyword>
<reference evidence="12" key="1">
    <citation type="submission" date="2018-02" db="EMBL/GenBank/DDBJ databases">
        <authorList>
            <person name="Holder M.E."/>
            <person name="Ajami N.J."/>
            <person name="Petrosino J.F."/>
        </authorList>
    </citation>
    <scope>NUCLEOTIDE SEQUENCE [LARGE SCALE GENOMIC DNA]</scope>
    <source>
        <strain evidence="12">CCUG 47132</strain>
    </source>
</reference>
<dbReference type="NCBIfam" id="TIGR00539">
    <property type="entry name" value="hemN_rel"/>
    <property type="match status" value="1"/>
</dbReference>
<keyword evidence="7 9" id="KW-0411">Iron-sulfur</keyword>
<evidence type="ECO:0000256" key="1">
    <source>
        <dbReference type="ARBA" id="ARBA00006100"/>
    </source>
</evidence>
<dbReference type="Pfam" id="PF04055">
    <property type="entry name" value="Radical_SAM"/>
    <property type="match status" value="1"/>
</dbReference>
<dbReference type="PANTHER" id="PTHR13932">
    <property type="entry name" value="COPROPORPHYRINIGEN III OXIDASE"/>
    <property type="match status" value="1"/>
</dbReference>
<evidence type="ECO:0000256" key="2">
    <source>
        <dbReference type="ARBA" id="ARBA00017228"/>
    </source>
</evidence>
<keyword evidence="4 9" id="KW-0949">S-adenosyl-L-methionine</keyword>
<dbReference type="SFLD" id="SFLDF00288">
    <property type="entry name" value="HemN-like__clustered_with_nucl"/>
    <property type="match status" value="1"/>
</dbReference>
<sequence length="385" mass="43450">MTTNKNPGIYVHIPFCVRKCNYCAFLSGASDEALRERYVKALCEEIRIRARLMSDHAHGVFDTIFFGGGTPSLLSSDQIARIISELKANFNIASEAEITLESNPATLSMESLRGYRQSGVNRLSMGVQSMNDEILKRLGRIHTAGDVIRDVQNAREAGFDNINLDLMFAVPDSSLETTLIDIEAVTSLEPEHISFYSLQLEEGTAFFKEFERGELKEVPDEIDRAMYHAGTKLLKEKGYEHYEISNFAKRGYESRHNLKYWNMAPYLGLGLGASSFIDNSRVMNVCSLDEYFNLTGKGLAPSAEVHENSEHDNVAEAVFTGLRKVEGIRYEDVLGSYEKFWEYYSDVFEEACEYEREGKLIIDEEGMRLTSDGIDISNSIMALFV</sequence>
<dbReference type="GO" id="GO:0004109">
    <property type="term" value="F:coproporphyrinogen oxidase activity"/>
    <property type="evidence" value="ECO:0007669"/>
    <property type="project" value="InterPro"/>
</dbReference>
<keyword evidence="3 9" id="KW-0349">Heme</keyword>
<evidence type="ECO:0000256" key="4">
    <source>
        <dbReference type="ARBA" id="ARBA00022691"/>
    </source>
</evidence>
<dbReference type="SFLD" id="SFLDG01082">
    <property type="entry name" value="B12-binding_domain_containing"/>
    <property type="match status" value="1"/>
</dbReference>
<keyword evidence="8 9" id="KW-0143">Chaperone</keyword>
<dbReference type="SMART" id="SM00729">
    <property type="entry name" value="Elp3"/>
    <property type="match status" value="1"/>
</dbReference>
<proteinExistence type="inferred from homology"/>
<feature type="domain" description="Radical SAM core" evidence="10">
    <location>
        <begin position="1"/>
        <end position="240"/>
    </location>
</feature>
<dbReference type="PANTHER" id="PTHR13932:SF5">
    <property type="entry name" value="RADICAL S-ADENOSYL METHIONINE DOMAIN-CONTAINING PROTEIN 1, MITOCHONDRIAL"/>
    <property type="match status" value="1"/>
</dbReference>
<dbReference type="RefSeq" id="WP_106057246.1">
    <property type="nucleotide sequence ID" value="NZ_CP027228.1"/>
</dbReference>
<keyword evidence="9" id="KW-0963">Cytoplasm</keyword>
<evidence type="ECO:0000259" key="10">
    <source>
        <dbReference type="PROSITE" id="PS51918"/>
    </source>
</evidence>
<evidence type="ECO:0000256" key="5">
    <source>
        <dbReference type="ARBA" id="ARBA00022723"/>
    </source>
</evidence>
<evidence type="ECO:0000256" key="8">
    <source>
        <dbReference type="ARBA" id="ARBA00023186"/>
    </source>
</evidence>
<evidence type="ECO:0000256" key="6">
    <source>
        <dbReference type="ARBA" id="ARBA00023004"/>
    </source>
</evidence>
<dbReference type="GO" id="GO:0006779">
    <property type="term" value="P:porphyrin-containing compound biosynthetic process"/>
    <property type="evidence" value="ECO:0007669"/>
    <property type="project" value="InterPro"/>
</dbReference>
<keyword evidence="5 9" id="KW-0479">Metal-binding</keyword>
<evidence type="ECO:0000313" key="12">
    <source>
        <dbReference type="Proteomes" id="UP000237883"/>
    </source>
</evidence>
<dbReference type="InterPro" id="IPR007197">
    <property type="entry name" value="rSAM"/>
</dbReference>
<dbReference type="InterPro" id="IPR004559">
    <property type="entry name" value="HemW-like"/>
</dbReference>
<evidence type="ECO:0000256" key="3">
    <source>
        <dbReference type="ARBA" id="ARBA00022617"/>
    </source>
</evidence>
<keyword evidence="6 9" id="KW-0408">Iron</keyword>
<dbReference type="SFLD" id="SFLDS00029">
    <property type="entry name" value="Radical_SAM"/>
    <property type="match status" value="1"/>
</dbReference>
<dbReference type="OrthoDB" id="9808022at2"/>
<comment type="subcellular location">
    <subcellularLocation>
        <location evidence="9">Cytoplasm</location>
    </subcellularLocation>
</comment>
<dbReference type="Proteomes" id="UP000237883">
    <property type="component" value="Chromosome"/>
</dbReference>
<evidence type="ECO:0000256" key="7">
    <source>
        <dbReference type="ARBA" id="ARBA00023014"/>
    </source>
</evidence>
<accession>A0A2S0L4F0</accession>
<dbReference type="InterPro" id="IPR034505">
    <property type="entry name" value="Coproporphyrinogen-III_oxidase"/>
</dbReference>
<dbReference type="GO" id="GO:0005737">
    <property type="term" value="C:cytoplasm"/>
    <property type="evidence" value="ECO:0007669"/>
    <property type="project" value="UniProtKB-SubCell"/>
</dbReference>
<evidence type="ECO:0000313" key="11">
    <source>
        <dbReference type="EMBL" id="AVM48172.1"/>
    </source>
</evidence>
<evidence type="ECO:0000256" key="9">
    <source>
        <dbReference type="RuleBase" id="RU364116"/>
    </source>
</evidence>
<keyword evidence="12" id="KW-1185">Reference proteome</keyword>
<dbReference type="Gene3D" id="3.20.20.70">
    <property type="entry name" value="Aldolase class I"/>
    <property type="match status" value="1"/>
</dbReference>
<dbReference type="InterPro" id="IPR010723">
    <property type="entry name" value="HemN_C"/>
</dbReference>
<dbReference type="KEGG" id="mdv:C5Q96_04665"/>
<protein>
    <recommendedName>
        <fullName evidence="2 9">Heme chaperone HemW</fullName>
    </recommendedName>
</protein>
<comment type="similarity">
    <text evidence="1">Belongs to the anaerobic coproporphyrinogen-III oxidase family. HemW subfamily.</text>
</comment>
<dbReference type="InterPro" id="IPR006638">
    <property type="entry name" value="Elp3/MiaA/NifB-like_rSAM"/>
</dbReference>
<dbReference type="SFLD" id="SFLDF00562">
    <property type="entry name" value="HemN-like__clustered_with_heat"/>
    <property type="match status" value="1"/>
</dbReference>
<organism evidence="11 12">
    <name type="scientific">Mogibacterium diversum</name>
    <dbReference type="NCBI Taxonomy" id="114527"/>
    <lineage>
        <taxon>Bacteria</taxon>
        <taxon>Bacillati</taxon>
        <taxon>Bacillota</taxon>
        <taxon>Clostridia</taxon>
        <taxon>Peptostreptococcales</taxon>
        <taxon>Anaerovoracaceae</taxon>
        <taxon>Mogibacterium</taxon>
    </lineage>
</organism>
<dbReference type="SUPFAM" id="SSF102114">
    <property type="entry name" value="Radical SAM enzymes"/>
    <property type="match status" value="1"/>
</dbReference>
<gene>
    <name evidence="11" type="ORF">C5Q96_04665</name>
</gene>
<name>A0A2S0L4F0_9FIRM</name>
<dbReference type="PROSITE" id="PS51918">
    <property type="entry name" value="RADICAL_SAM"/>
    <property type="match status" value="1"/>
</dbReference>
<dbReference type="GO" id="GO:0051539">
    <property type="term" value="F:4 iron, 4 sulfur cluster binding"/>
    <property type="evidence" value="ECO:0007669"/>
    <property type="project" value="UniProtKB-UniRule"/>
</dbReference>